<dbReference type="AlphaFoldDB" id="W8RCY0"/>
<reference evidence="3 4" key="2">
    <citation type="submission" date="2014-03" db="EMBL/GenBank/DDBJ databases">
        <authorList>
            <person name="Baltrus D."/>
            <person name="Dougherty K."/>
        </authorList>
    </citation>
    <scope>NUCLEOTIDE SEQUENCE</scope>
    <source>
        <strain evidence="3 4">28a24</strain>
    </source>
</reference>
<dbReference type="EMBL" id="CP007441">
    <property type="protein sequence ID" value="AHL77593.1"/>
    <property type="molecule type" value="Genomic_DNA"/>
</dbReference>
<proteinExistence type="predicted"/>
<sequence>MNRLSTDRDWLARATPSTKMERIEVNFRGHGYTPHRHDTYAIASTLSGVQSFYYRQSMRHSLPGGTIVLHPDEVHNGKAGA</sequence>
<dbReference type="Proteomes" id="UP000019522">
    <property type="component" value="Chromosome"/>
</dbReference>
<dbReference type="GO" id="GO:0003677">
    <property type="term" value="F:DNA binding"/>
    <property type="evidence" value="ECO:0007669"/>
    <property type="project" value="UniProtKB-KW"/>
</dbReference>
<dbReference type="InterPro" id="IPR003313">
    <property type="entry name" value="AraC-bd"/>
</dbReference>
<dbReference type="InterPro" id="IPR037923">
    <property type="entry name" value="HTH-like"/>
</dbReference>
<protein>
    <recommendedName>
        <fullName evidence="2">AraC-type arabinose-binding/dimerisation domain-containing protein</fullName>
    </recommendedName>
</protein>
<gene>
    <name evidence="3" type="ORF">CH92_00240</name>
</gene>
<evidence type="ECO:0000259" key="2">
    <source>
        <dbReference type="Pfam" id="PF02311"/>
    </source>
</evidence>
<evidence type="ECO:0000313" key="3">
    <source>
        <dbReference type="EMBL" id="AHL77593.1"/>
    </source>
</evidence>
<dbReference type="SUPFAM" id="SSF51215">
    <property type="entry name" value="Regulatory protein AraC"/>
    <property type="match status" value="1"/>
</dbReference>
<name>W8RCY0_STUST</name>
<accession>W8RCY0</accession>
<feature type="domain" description="AraC-type arabinose-binding/dimerisation" evidence="2">
    <location>
        <begin position="20"/>
        <end position="80"/>
    </location>
</feature>
<dbReference type="Pfam" id="PF02311">
    <property type="entry name" value="AraC_binding"/>
    <property type="match status" value="1"/>
</dbReference>
<dbReference type="KEGG" id="pstt:CH92_00240"/>
<keyword evidence="1" id="KW-0238">DNA-binding</keyword>
<organism evidence="3 4">
    <name type="scientific">Stutzerimonas stutzeri</name>
    <name type="common">Pseudomonas stutzeri</name>
    <dbReference type="NCBI Taxonomy" id="316"/>
    <lineage>
        <taxon>Bacteria</taxon>
        <taxon>Pseudomonadati</taxon>
        <taxon>Pseudomonadota</taxon>
        <taxon>Gammaproteobacteria</taxon>
        <taxon>Pseudomonadales</taxon>
        <taxon>Pseudomonadaceae</taxon>
        <taxon>Stutzerimonas</taxon>
    </lineage>
</organism>
<evidence type="ECO:0000313" key="4">
    <source>
        <dbReference type="Proteomes" id="UP000019522"/>
    </source>
</evidence>
<dbReference type="GO" id="GO:0006355">
    <property type="term" value="P:regulation of DNA-templated transcription"/>
    <property type="evidence" value="ECO:0007669"/>
    <property type="project" value="InterPro"/>
</dbReference>
<evidence type="ECO:0000256" key="1">
    <source>
        <dbReference type="ARBA" id="ARBA00023125"/>
    </source>
</evidence>
<dbReference type="PATRIC" id="fig|316.77.peg.49"/>
<reference evidence="4" key="1">
    <citation type="journal article" date="2014" name="Genome Announc.">
        <title>Complete Genome Sequence of the Highly Transformable Pseudomonas stutzeri Strain 28a24.</title>
        <authorList>
            <person name="Smith B.A."/>
            <person name="Dougherty K.M."/>
            <person name="Baltrus D.A."/>
        </authorList>
    </citation>
    <scope>NUCLEOTIDE SEQUENCE [LARGE SCALE GENOMIC DNA]</scope>
    <source>
        <strain evidence="4">28a24</strain>
    </source>
</reference>